<feature type="region of interest" description="Disordered" evidence="1">
    <location>
        <begin position="148"/>
        <end position="175"/>
    </location>
</feature>
<feature type="compositionally biased region" description="Polar residues" evidence="1">
    <location>
        <begin position="425"/>
        <end position="486"/>
    </location>
</feature>
<proteinExistence type="predicted"/>
<feature type="region of interest" description="Disordered" evidence="1">
    <location>
        <begin position="423"/>
        <end position="546"/>
    </location>
</feature>
<sequence length="546" mass="63479">MATTTVPQNAGSSGQNFLHHDPYDSWKNEIANYEQTKAQFKGFAEPYVKRTHADYKARETIYNPITQKFNDAQVENHVSKIEKDNFIEVIAKNKDRALRYEQTFDVINFDNKLKGLEGNPDYPKDKPWYFRPGKDTAADYNILSNIPLTEHHFNHPDKRPPPEEEKKQKVKKQTTTGLRDYNIITGRYLEFHDDKLKTDQEIQRAEAAYKYWQTHQFDPVNCEYYDPNQEKEFIEKKTEDEKIHGKDQVKKLPISVQNEGLMYNPINMQIEDQQRLYERDLREKNKRKRFEVRYDVEAKTRKDGFSEQERADIMKLNKVAHSRFKEEQERGFDILTNDPLNGPQASKSVFQPRVQPPRGVWTKALQTVNKGIILKSYFLEFMSEDERRQVEQEEEAKRLKSQTDFHRTQTEELKKLQTYDPLAETNFQRRSQRVMKQSQDGFNTMKSNDPNPMLAYQSSTVDRQPFSKTTTNAKGGSVARQQSNSAIGGGPLGLQSHTQFDRQSNQGSTRNAGAPQSSQFSSNSKREIRTGGFQKIGLSVTGNSKQ</sequence>
<name>A0A078B7Z9_STYLE</name>
<feature type="compositionally biased region" description="Polar residues" evidence="1">
    <location>
        <begin position="495"/>
        <end position="523"/>
    </location>
</feature>
<evidence type="ECO:0000313" key="3">
    <source>
        <dbReference type="Proteomes" id="UP000039865"/>
    </source>
</evidence>
<dbReference type="Proteomes" id="UP000039865">
    <property type="component" value="Unassembled WGS sequence"/>
</dbReference>
<dbReference type="EMBL" id="CCKQ01017798">
    <property type="protein sequence ID" value="CDW89688.1"/>
    <property type="molecule type" value="Genomic_DNA"/>
</dbReference>
<feature type="region of interest" description="Disordered" evidence="1">
    <location>
        <begin position="392"/>
        <end position="411"/>
    </location>
</feature>
<feature type="compositionally biased region" description="Polar residues" evidence="1">
    <location>
        <begin position="1"/>
        <end position="16"/>
    </location>
</feature>
<accession>A0A078B7Z9</accession>
<dbReference type="InParanoid" id="A0A078B7Z9"/>
<dbReference type="OMA" id="RHKYDDM"/>
<gene>
    <name evidence="2" type="primary">Contig13111.g661</name>
    <name evidence="2" type="ORF">STYLEM_18825</name>
</gene>
<protein>
    <submittedName>
        <fullName evidence="2">Uncharacterized protein</fullName>
    </submittedName>
</protein>
<dbReference type="AlphaFoldDB" id="A0A078B7Z9"/>
<feature type="compositionally biased region" description="Basic and acidic residues" evidence="1">
    <location>
        <begin position="149"/>
        <end position="167"/>
    </location>
</feature>
<evidence type="ECO:0000313" key="2">
    <source>
        <dbReference type="EMBL" id="CDW89688.1"/>
    </source>
</evidence>
<evidence type="ECO:0000256" key="1">
    <source>
        <dbReference type="SAM" id="MobiDB-lite"/>
    </source>
</evidence>
<dbReference type="OrthoDB" id="60284at2759"/>
<reference evidence="2 3" key="1">
    <citation type="submission" date="2014-06" db="EMBL/GenBank/DDBJ databases">
        <authorList>
            <person name="Swart Estienne"/>
        </authorList>
    </citation>
    <scope>NUCLEOTIDE SEQUENCE [LARGE SCALE GENOMIC DNA]</scope>
    <source>
        <strain evidence="2 3">130c</strain>
    </source>
</reference>
<organism evidence="2 3">
    <name type="scientific">Stylonychia lemnae</name>
    <name type="common">Ciliate</name>
    <dbReference type="NCBI Taxonomy" id="5949"/>
    <lineage>
        <taxon>Eukaryota</taxon>
        <taxon>Sar</taxon>
        <taxon>Alveolata</taxon>
        <taxon>Ciliophora</taxon>
        <taxon>Intramacronucleata</taxon>
        <taxon>Spirotrichea</taxon>
        <taxon>Stichotrichia</taxon>
        <taxon>Sporadotrichida</taxon>
        <taxon>Oxytrichidae</taxon>
        <taxon>Stylonychinae</taxon>
        <taxon>Stylonychia</taxon>
    </lineage>
</organism>
<feature type="region of interest" description="Disordered" evidence="1">
    <location>
        <begin position="1"/>
        <end position="21"/>
    </location>
</feature>
<keyword evidence="3" id="KW-1185">Reference proteome</keyword>